<gene>
    <name evidence="1" type="ORF">THER5_2024</name>
</gene>
<dbReference type="EMBL" id="JGZT01000006">
    <property type="protein sequence ID" value="KFJ02586.1"/>
    <property type="molecule type" value="Genomic_DNA"/>
</dbReference>
<reference evidence="1 2" key="1">
    <citation type="submission" date="2014-03" db="EMBL/GenBank/DDBJ databases">
        <title>Genomics of Bifidobacteria.</title>
        <authorList>
            <person name="Ventura M."/>
            <person name="Milani C."/>
            <person name="Lugli G.A."/>
        </authorList>
    </citation>
    <scope>NUCLEOTIDE SEQUENCE [LARGE SCALE GENOMIC DNA]</scope>
    <source>
        <strain evidence="1 2">LMG 21395</strain>
    </source>
</reference>
<evidence type="ECO:0000313" key="1">
    <source>
        <dbReference type="EMBL" id="KFJ02586.1"/>
    </source>
</evidence>
<dbReference type="Proteomes" id="UP000029003">
    <property type="component" value="Unassembled WGS sequence"/>
</dbReference>
<proteinExistence type="predicted"/>
<sequence length="57" mass="6543">MHPCCPFRGHGEGILRRLDWARNPASRLIEEPFGVQCRGNSVNMKRSITLMVYNDLV</sequence>
<evidence type="ECO:0000313" key="2">
    <source>
        <dbReference type="Proteomes" id="UP000029003"/>
    </source>
</evidence>
<comment type="caution">
    <text evidence="1">The sequence shown here is derived from an EMBL/GenBank/DDBJ whole genome shotgun (WGS) entry which is preliminary data.</text>
</comment>
<protein>
    <submittedName>
        <fullName evidence="1">Uncharacterized protein</fullName>
    </submittedName>
</protein>
<accession>A0A087E485</accession>
<organism evidence="1 2">
    <name type="scientific">Bifidobacterium thermacidophilum subsp. thermacidophilum</name>
    <dbReference type="NCBI Taxonomy" id="79262"/>
    <lineage>
        <taxon>Bacteria</taxon>
        <taxon>Bacillati</taxon>
        <taxon>Actinomycetota</taxon>
        <taxon>Actinomycetes</taxon>
        <taxon>Bifidobacteriales</taxon>
        <taxon>Bifidobacteriaceae</taxon>
        <taxon>Bifidobacterium</taxon>
    </lineage>
</organism>
<name>A0A087E485_9BIFI</name>
<dbReference type="AlphaFoldDB" id="A0A087E485"/>